<evidence type="ECO:0000256" key="5">
    <source>
        <dbReference type="ARBA" id="ARBA00022989"/>
    </source>
</evidence>
<name>A0A318E031_9GAMM</name>
<keyword evidence="5 11" id="KW-1133">Transmembrane helix</keyword>
<keyword evidence="2" id="KW-0813">Transport</keyword>
<keyword evidence="7" id="KW-0406">Ion transport</keyword>
<feature type="transmembrane region" description="Helical" evidence="11">
    <location>
        <begin position="30"/>
        <end position="51"/>
    </location>
</feature>
<evidence type="ECO:0000256" key="11">
    <source>
        <dbReference type="SAM" id="Phobius"/>
    </source>
</evidence>
<evidence type="ECO:0000256" key="7">
    <source>
        <dbReference type="ARBA" id="ARBA00023065"/>
    </source>
</evidence>
<feature type="domain" description="Citrate transporter-like" evidence="13">
    <location>
        <begin position="342"/>
        <end position="424"/>
    </location>
</feature>
<evidence type="ECO:0000256" key="10">
    <source>
        <dbReference type="ARBA" id="ARBA00025753"/>
    </source>
</evidence>
<dbReference type="PANTHER" id="PTHR43269">
    <property type="entry name" value="SODIUM/PROTON ANTIPORTER 1-RELATED"/>
    <property type="match status" value="1"/>
</dbReference>
<evidence type="ECO:0000256" key="2">
    <source>
        <dbReference type="ARBA" id="ARBA00022448"/>
    </source>
</evidence>
<proteinExistence type="inferred from homology"/>
<protein>
    <submittedName>
        <fullName evidence="14">Sodium/proton antiporter (NhaD family)</fullName>
    </submittedName>
</protein>
<feature type="transmembrane region" description="Helical" evidence="11">
    <location>
        <begin position="282"/>
        <end position="299"/>
    </location>
</feature>
<comment type="subcellular location">
    <subcellularLocation>
        <location evidence="1">Membrane</location>
        <topology evidence="1">Multi-pass membrane protein</topology>
    </subcellularLocation>
</comment>
<evidence type="ECO:0000256" key="6">
    <source>
        <dbReference type="ARBA" id="ARBA00023053"/>
    </source>
</evidence>
<feature type="chain" id="PRO_5016275877" evidence="12">
    <location>
        <begin position="21"/>
        <end position="482"/>
    </location>
</feature>
<evidence type="ECO:0000313" key="15">
    <source>
        <dbReference type="Proteomes" id="UP000248330"/>
    </source>
</evidence>
<evidence type="ECO:0000256" key="9">
    <source>
        <dbReference type="ARBA" id="ARBA00023201"/>
    </source>
</evidence>
<dbReference type="InterPro" id="IPR045016">
    <property type="entry name" value="NhaD-like"/>
</dbReference>
<feature type="transmembrane region" description="Helical" evidence="11">
    <location>
        <begin position="417"/>
        <end position="444"/>
    </location>
</feature>
<feature type="transmembrane region" description="Helical" evidence="11">
    <location>
        <begin position="382"/>
        <end position="405"/>
    </location>
</feature>
<dbReference type="PANTHER" id="PTHR43269:SF2">
    <property type="entry name" value="SODIUM_PROTON ANTIPORTER 1-RELATED"/>
    <property type="match status" value="1"/>
</dbReference>
<dbReference type="NCBIfam" id="NF038006">
    <property type="entry name" value="NhaD_1"/>
    <property type="match status" value="1"/>
</dbReference>
<accession>A0A318E031</accession>
<keyword evidence="12" id="KW-0732">Signal</keyword>
<feature type="transmembrane region" description="Helical" evidence="11">
    <location>
        <begin position="101"/>
        <end position="121"/>
    </location>
</feature>
<dbReference type="GO" id="GO:0016020">
    <property type="term" value="C:membrane"/>
    <property type="evidence" value="ECO:0007669"/>
    <property type="project" value="UniProtKB-SubCell"/>
</dbReference>
<dbReference type="Pfam" id="PF03600">
    <property type="entry name" value="CitMHS"/>
    <property type="match status" value="2"/>
</dbReference>
<keyword evidence="9" id="KW-0739">Sodium transport</keyword>
<feature type="domain" description="Citrate transporter-like" evidence="13">
    <location>
        <begin position="46"/>
        <end position="288"/>
    </location>
</feature>
<dbReference type="EMBL" id="QICN01000014">
    <property type="protein sequence ID" value="PXV63946.1"/>
    <property type="molecule type" value="Genomic_DNA"/>
</dbReference>
<keyword evidence="15" id="KW-1185">Reference proteome</keyword>
<evidence type="ECO:0000256" key="8">
    <source>
        <dbReference type="ARBA" id="ARBA00023136"/>
    </source>
</evidence>
<dbReference type="AlphaFoldDB" id="A0A318E031"/>
<feature type="transmembrane region" description="Helical" evidence="11">
    <location>
        <begin position="350"/>
        <end position="370"/>
    </location>
</feature>
<evidence type="ECO:0000259" key="13">
    <source>
        <dbReference type="Pfam" id="PF03600"/>
    </source>
</evidence>
<dbReference type="Proteomes" id="UP000248330">
    <property type="component" value="Unassembled WGS sequence"/>
</dbReference>
<dbReference type="OrthoDB" id="9772058at2"/>
<evidence type="ECO:0000256" key="3">
    <source>
        <dbReference type="ARBA" id="ARBA00022449"/>
    </source>
</evidence>
<keyword evidence="6" id="KW-0915">Sodium</keyword>
<feature type="transmembrane region" description="Helical" evidence="11">
    <location>
        <begin position="216"/>
        <end position="236"/>
    </location>
</feature>
<dbReference type="GO" id="GO:0015297">
    <property type="term" value="F:antiporter activity"/>
    <property type="evidence" value="ECO:0007669"/>
    <property type="project" value="UniProtKB-KW"/>
</dbReference>
<reference evidence="14 15" key="1">
    <citation type="submission" date="2018-04" db="EMBL/GenBank/DDBJ databases">
        <title>Genomic Encyclopedia of Type Strains, Phase IV (KMG-IV): sequencing the most valuable type-strain genomes for metagenomic binning, comparative biology and taxonomic classification.</title>
        <authorList>
            <person name="Goeker M."/>
        </authorList>
    </citation>
    <scope>NUCLEOTIDE SEQUENCE [LARGE SCALE GENOMIC DNA]</scope>
    <source>
        <strain evidence="14 15">DSM 104150</strain>
    </source>
</reference>
<feature type="transmembrane region" description="Helical" evidence="11">
    <location>
        <begin position="63"/>
        <end position="81"/>
    </location>
</feature>
<keyword evidence="8 11" id="KW-0472">Membrane</keyword>
<dbReference type="GO" id="GO:0006814">
    <property type="term" value="P:sodium ion transport"/>
    <property type="evidence" value="ECO:0007669"/>
    <property type="project" value="UniProtKB-KW"/>
</dbReference>
<comment type="caution">
    <text evidence="14">The sequence shown here is derived from an EMBL/GenBank/DDBJ whole genome shotgun (WGS) entry which is preliminary data.</text>
</comment>
<keyword evidence="4 11" id="KW-0812">Transmembrane</keyword>
<feature type="transmembrane region" description="Helical" evidence="11">
    <location>
        <begin position="133"/>
        <end position="153"/>
    </location>
</feature>
<feature type="signal peptide" evidence="12">
    <location>
        <begin position="1"/>
        <end position="20"/>
    </location>
</feature>
<comment type="similarity">
    <text evidence="10">Belongs to the NhaD Na(+)/H(+) (TC 2.A.62) antiporter family.</text>
</comment>
<evidence type="ECO:0000256" key="4">
    <source>
        <dbReference type="ARBA" id="ARBA00022692"/>
    </source>
</evidence>
<dbReference type="RefSeq" id="WP_110266778.1">
    <property type="nucleotide sequence ID" value="NZ_CAKZQT010000026.1"/>
</dbReference>
<sequence length="482" mass="51946">MRALLVPALLVLFSPASVLAAETAATLDLTAHWVGIAAIAVFVAAYVLVIAEEQLHLRKSIPVLLGAVIIWGMIGGVYAGLGDTEIVARTVRHNLVEYAELFLFLLVAMTYINTLDERGVFNALRGWLVSRGWSLRTLFWLTGLIAFFVSPVADNMTTALVMSSVAMAVGRGYPGFIVVSCINIVVAANSGGAWSPFGDITTLMVWQKGVFPAHEFLVLLLPSIVSWVIPALIMSMTVPRATPEPLKVQPEVRHGGLVILCMFIATIAFTVTLHAWLHLPPALGMMGGLGALMLVSYVLNRTGKGRHGKTLHNTMMEQGGISDTGSSDPHERRRLNTFNQVARSEWDTLLFFYGIIMCVGGLGTLGYLSVGSQLLYGELGATTANVLVGIVSAVIDNIPVMFAVLSMYPEMSDGQWLLVTLTAGIGGSLLSIGSAAGVAVMGQARGVYTFFAHLRWTWAIALGYAAGILVHFWINQKYFLIH</sequence>
<feature type="transmembrane region" description="Helical" evidence="11">
    <location>
        <begin position="456"/>
        <end position="474"/>
    </location>
</feature>
<organism evidence="14 15">
    <name type="scientific">Sinimarinibacterium flocculans</name>
    <dbReference type="NCBI Taxonomy" id="985250"/>
    <lineage>
        <taxon>Bacteria</taxon>
        <taxon>Pseudomonadati</taxon>
        <taxon>Pseudomonadota</taxon>
        <taxon>Gammaproteobacteria</taxon>
        <taxon>Nevskiales</taxon>
        <taxon>Nevskiaceae</taxon>
        <taxon>Sinimarinibacterium</taxon>
    </lineage>
</organism>
<evidence type="ECO:0000256" key="1">
    <source>
        <dbReference type="ARBA" id="ARBA00004141"/>
    </source>
</evidence>
<dbReference type="InterPro" id="IPR004680">
    <property type="entry name" value="Cit_transptr-like_dom"/>
</dbReference>
<evidence type="ECO:0000313" key="14">
    <source>
        <dbReference type="EMBL" id="PXV63946.1"/>
    </source>
</evidence>
<evidence type="ECO:0000256" key="12">
    <source>
        <dbReference type="SAM" id="SignalP"/>
    </source>
</evidence>
<keyword evidence="3" id="KW-0050">Antiport</keyword>
<feature type="transmembrane region" description="Helical" evidence="11">
    <location>
        <begin position="257"/>
        <end position="276"/>
    </location>
</feature>
<gene>
    <name evidence="14" type="ORF">C8D93_1149</name>
</gene>